<evidence type="ECO:0000313" key="4">
    <source>
        <dbReference type="EMBL" id="MBZ5738731.1"/>
    </source>
</evidence>
<dbReference type="EMBL" id="JAIQZJ010000006">
    <property type="protein sequence ID" value="MBZ5738731.1"/>
    <property type="molecule type" value="Genomic_DNA"/>
</dbReference>
<evidence type="ECO:0000256" key="1">
    <source>
        <dbReference type="ARBA" id="ARBA00023295"/>
    </source>
</evidence>
<dbReference type="CDD" id="cd00063">
    <property type="entry name" value="FN3"/>
    <property type="match status" value="1"/>
</dbReference>
<keyword evidence="1" id="KW-0378">Hydrolase</keyword>
<keyword evidence="5" id="KW-1185">Reference proteome</keyword>
<gene>
    <name evidence="4" type="ORF">K8U61_11205</name>
</gene>
<dbReference type="InterPro" id="IPR003961">
    <property type="entry name" value="FN3_dom"/>
</dbReference>
<keyword evidence="2" id="KW-0119">Carbohydrate metabolism</keyword>
<keyword evidence="2" id="KW-0624">Polysaccharide degradation</keyword>
<dbReference type="PROSITE" id="PS50853">
    <property type="entry name" value="FN3"/>
    <property type="match status" value="1"/>
</dbReference>
<reference evidence="4 5" key="1">
    <citation type="submission" date="2021-09" db="EMBL/GenBank/DDBJ databases">
        <title>Whole genome sequence of Nocardioides sp. GBK3QG-3.</title>
        <authorList>
            <person name="Tuo L."/>
        </authorList>
    </citation>
    <scope>NUCLEOTIDE SEQUENCE [LARGE SCALE GENOMIC DNA]</scope>
    <source>
        <strain evidence="4 5">GBK3QG-3</strain>
    </source>
</reference>
<dbReference type="RefSeq" id="WP_224123105.1">
    <property type="nucleotide sequence ID" value="NZ_JAIQZJ010000006.1"/>
</dbReference>
<sequence length="365" mass="39523">MAIADRDCGDFPSQRAAQIFFLNHGGPQSDPHGLDSDGDGIACESNPAPYYYGTSLPGGDKPDPKPQITNVRSTVNLVVNPGKRIAGEPFRIKVSVRPAISRTVVVQRKVNGRWNSFASGVTGRNGKTSGHFTAPKNRVTYRAVLNPVTKANKRYSAATSRARAVIIQRQRVMLDFDDRSVAQGDQVQASVRATPIRPGRTVVLQMRSAGTWHTVRTSRFDHRGRATFNFTPRLGQDAYRAVARSFRGAASAQSGLKTVTVEDRTPPPAPYDLVAVAGDGGVELSWSRALPQDFAHHEVWMRTADTDWSLVSVTGDDNMEVSLLQNGVTYWFTVTSVDTSGNVSEMAEEASATPVAPAPSASLAR</sequence>
<dbReference type="Pfam" id="PF05901">
    <property type="entry name" value="Excalibur"/>
    <property type="match status" value="1"/>
</dbReference>
<evidence type="ECO:0000259" key="3">
    <source>
        <dbReference type="PROSITE" id="PS50853"/>
    </source>
</evidence>
<dbReference type="Gene3D" id="2.60.40.10">
    <property type="entry name" value="Immunoglobulins"/>
    <property type="match status" value="1"/>
</dbReference>
<keyword evidence="1" id="KW-0326">Glycosidase</keyword>
<dbReference type="SUPFAM" id="SSF49265">
    <property type="entry name" value="Fibronectin type III"/>
    <property type="match status" value="1"/>
</dbReference>
<organism evidence="4 5">
    <name type="scientific">Nocardioides mangrovi</name>
    <dbReference type="NCBI Taxonomy" id="2874580"/>
    <lineage>
        <taxon>Bacteria</taxon>
        <taxon>Bacillati</taxon>
        <taxon>Actinomycetota</taxon>
        <taxon>Actinomycetes</taxon>
        <taxon>Propionibacteriales</taxon>
        <taxon>Nocardioidaceae</taxon>
        <taxon>Nocardioides</taxon>
    </lineage>
</organism>
<evidence type="ECO:0000313" key="5">
    <source>
        <dbReference type="Proteomes" id="UP000780875"/>
    </source>
</evidence>
<dbReference type="InterPro" id="IPR008613">
    <property type="entry name" value="Excalibur_Ca-bd_domain"/>
</dbReference>
<dbReference type="InterPro" id="IPR036116">
    <property type="entry name" value="FN3_sf"/>
</dbReference>
<evidence type="ECO:0000256" key="2">
    <source>
        <dbReference type="ARBA" id="ARBA00023326"/>
    </source>
</evidence>
<name>A0ABS7UCL9_9ACTN</name>
<accession>A0ABS7UCL9</accession>
<dbReference type="Proteomes" id="UP000780875">
    <property type="component" value="Unassembled WGS sequence"/>
</dbReference>
<feature type="domain" description="Fibronectin type-III" evidence="3">
    <location>
        <begin position="267"/>
        <end position="358"/>
    </location>
</feature>
<comment type="caution">
    <text evidence="4">The sequence shown here is derived from an EMBL/GenBank/DDBJ whole genome shotgun (WGS) entry which is preliminary data.</text>
</comment>
<proteinExistence type="predicted"/>
<protein>
    <submittedName>
        <fullName evidence="4">Excalibur calcium-binding domain-containing protein</fullName>
    </submittedName>
</protein>
<dbReference type="InterPro" id="IPR013783">
    <property type="entry name" value="Ig-like_fold"/>
</dbReference>